<dbReference type="AlphaFoldDB" id="A0A8X6U5J9"/>
<protein>
    <submittedName>
        <fullName evidence="1">Uncharacterized protein</fullName>
    </submittedName>
</protein>
<name>A0A8X6U5J9_NEPPI</name>
<reference evidence="1" key="1">
    <citation type="submission" date="2020-08" db="EMBL/GenBank/DDBJ databases">
        <title>Multicomponent nature underlies the extraordinary mechanical properties of spider dragline silk.</title>
        <authorList>
            <person name="Kono N."/>
            <person name="Nakamura H."/>
            <person name="Mori M."/>
            <person name="Yoshida Y."/>
            <person name="Ohtoshi R."/>
            <person name="Malay A.D."/>
            <person name="Moran D.A.P."/>
            <person name="Tomita M."/>
            <person name="Numata K."/>
            <person name="Arakawa K."/>
        </authorList>
    </citation>
    <scope>NUCLEOTIDE SEQUENCE</scope>
</reference>
<comment type="caution">
    <text evidence="1">The sequence shown here is derived from an EMBL/GenBank/DDBJ whole genome shotgun (WGS) entry which is preliminary data.</text>
</comment>
<accession>A0A8X6U5J9</accession>
<sequence length="113" mass="13156">MSSEFEILIGRKNHVFFSRGEELFGVKEGKSTFGEIYKFSKAIHCLQQRDGEAEKIVEDRFAVYTLLGLRHKAASYVPPNTTSNMLQHHGRCRYLYVCLGMYKDRRKAFRNVC</sequence>
<evidence type="ECO:0000313" key="1">
    <source>
        <dbReference type="EMBL" id="GFT83464.1"/>
    </source>
</evidence>
<gene>
    <name evidence="1" type="ORF">NPIL_305001</name>
</gene>
<keyword evidence="2" id="KW-1185">Reference proteome</keyword>
<organism evidence="1 2">
    <name type="scientific">Nephila pilipes</name>
    <name type="common">Giant wood spider</name>
    <name type="synonym">Nephila maculata</name>
    <dbReference type="NCBI Taxonomy" id="299642"/>
    <lineage>
        <taxon>Eukaryota</taxon>
        <taxon>Metazoa</taxon>
        <taxon>Ecdysozoa</taxon>
        <taxon>Arthropoda</taxon>
        <taxon>Chelicerata</taxon>
        <taxon>Arachnida</taxon>
        <taxon>Araneae</taxon>
        <taxon>Araneomorphae</taxon>
        <taxon>Entelegynae</taxon>
        <taxon>Araneoidea</taxon>
        <taxon>Nephilidae</taxon>
        <taxon>Nephila</taxon>
    </lineage>
</organism>
<dbReference type="Proteomes" id="UP000887013">
    <property type="component" value="Unassembled WGS sequence"/>
</dbReference>
<dbReference type="EMBL" id="BMAW01023587">
    <property type="protein sequence ID" value="GFT83464.1"/>
    <property type="molecule type" value="Genomic_DNA"/>
</dbReference>
<proteinExistence type="predicted"/>
<evidence type="ECO:0000313" key="2">
    <source>
        <dbReference type="Proteomes" id="UP000887013"/>
    </source>
</evidence>